<dbReference type="Pfam" id="PF04015">
    <property type="entry name" value="DUF362"/>
    <property type="match status" value="1"/>
</dbReference>
<sequence>MNRREFLRYQAKGVLWMIAGGSGILLPKRLIAAPVPDIAVVKGAPAAATRAAVDLLGGMKQFVKPGDRVVIKPNMSFPTPPERASNTHPEVVRELVIMCKEAGASKILVLDHTLARKELCLERSGIRKACNPISKKMVFALNDDRFFKATDIPEGKSMTSTDIMKEVLKSNVLIAAPVAKSHSATGVSLSMKGMMGLNYDRRVMHGKYDLHTSIVDLCTILKADLTVIDGTRVLSTNGPGGPGKVLKRDTVIASTDMVAADAYAVYIFEWYGKRFKPRQVRHIREAHKRGLGRMDVENLNVKTIDL</sequence>
<dbReference type="AlphaFoldDB" id="A0A8J6T464"/>
<gene>
    <name evidence="2" type="ORF">H8E19_06710</name>
</gene>
<evidence type="ECO:0000313" key="3">
    <source>
        <dbReference type="Proteomes" id="UP000650524"/>
    </source>
</evidence>
<evidence type="ECO:0000313" key="2">
    <source>
        <dbReference type="EMBL" id="MBC8177082.1"/>
    </source>
</evidence>
<dbReference type="Proteomes" id="UP000650524">
    <property type="component" value="Unassembled WGS sequence"/>
</dbReference>
<organism evidence="2 3">
    <name type="scientific">Candidatus Desulfacyla euxinica</name>
    <dbReference type="NCBI Taxonomy" id="2841693"/>
    <lineage>
        <taxon>Bacteria</taxon>
        <taxon>Deltaproteobacteria</taxon>
        <taxon>Candidatus Desulfacyla</taxon>
    </lineage>
</organism>
<protein>
    <submittedName>
        <fullName evidence="2">DUF362 domain-containing protein</fullName>
    </submittedName>
</protein>
<reference evidence="2 3" key="1">
    <citation type="submission" date="2020-08" db="EMBL/GenBank/DDBJ databases">
        <title>Bridging the membrane lipid divide: bacteria of the FCB group superphylum have the potential to synthesize archaeal ether lipids.</title>
        <authorList>
            <person name="Villanueva L."/>
            <person name="Von Meijenfeldt F.A.B."/>
            <person name="Westbye A.B."/>
            <person name="Yadav S."/>
            <person name="Hopmans E.C."/>
            <person name="Dutilh B.E."/>
            <person name="Sinninghe Damste J.S."/>
        </authorList>
    </citation>
    <scope>NUCLEOTIDE SEQUENCE [LARGE SCALE GENOMIC DNA]</scope>
    <source>
        <strain evidence="2">NIOZ-UU27</strain>
    </source>
</reference>
<dbReference type="InterPro" id="IPR007160">
    <property type="entry name" value="DUF362"/>
</dbReference>
<evidence type="ECO:0000259" key="1">
    <source>
        <dbReference type="Pfam" id="PF04015"/>
    </source>
</evidence>
<feature type="domain" description="DUF362" evidence="1">
    <location>
        <begin position="69"/>
        <end position="265"/>
    </location>
</feature>
<accession>A0A8J6T464</accession>
<comment type="caution">
    <text evidence="2">The sequence shown here is derived from an EMBL/GenBank/DDBJ whole genome shotgun (WGS) entry which is preliminary data.</text>
</comment>
<name>A0A8J6T464_9DELT</name>
<proteinExistence type="predicted"/>
<dbReference type="EMBL" id="JACNJD010000185">
    <property type="protein sequence ID" value="MBC8177082.1"/>
    <property type="molecule type" value="Genomic_DNA"/>
</dbReference>